<proteinExistence type="inferred from homology"/>
<comment type="similarity">
    <text evidence="2 4">Belongs to the Mediator complex subunit 20 family.</text>
</comment>
<dbReference type="Gene3D" id="3.30.310.180">
    <property type="match status" value="1"/>
</dbReference>
<keyword evidence="4" id="KW-0805">Transcription regulation</keyword>
<evidence type="ECO:0000256" key="2">
    <source>
        <dbReference type="ARBA" id="ARBA00010743"/>
    </source>
</evidence>
<keyword evidence="4" id="KW-0804">Transcription</keyword>
<keyword evidence="3 4" id="KW-0539">Nucleus</keyword>
<dbReference type="EMBL" id="BTGC01000001">
    <property type="protein sequence ID" value="GMM49262.1"/>
    <property type="molecule type" value="Genomic_DNA"/>
</dbReference>
<comment type="function">
    <text evidence="4">Component of the Mediator complex, a coactivator involved in the regulated transcription of nearly all RNA polymerase II-dependent genes. Mediator functions as a bridge to convey information from gene-specific regulatory proteins to the basal RNA polymerase II transcription machinery. Mediator is recruited to promoters by direct interactions with regulatory proteins and serves as a scaffold for the assembly of a functional preinitiation complex with RNA polymerase II and the general transcription factors.</text>
</comment>
<dbReference type="GO" id="GO:0003712">
    <property type="term" value="F:transcription coregulator activity"/>
    <property type="evidence" value="ECO:0007669"/>
    <property type="project" value="InterPro"/>
</dbReference>
<keyword evidence="4" id="KW-0010">Activator</keyword>
<keyword evidence="6" id="KW-1185">Reference proteome</keyword>
<name>A0AAV5RDI2_STABA</name>
<reference evidence="5 6" key="1">
    <citation type="journal article" date="2023" name="Elife">
        <title>Identification of key yeast species and microbe-microbe interactions impacting larval growth of Drosophila in the wild.</title>
        <authorList>
            <person name="Mure A."/>
            <person name="Sugiura Y."/>
            <person name="Maeda R."/>
            <person name="Honda K."/>
            <person name="Sakurai N."/>
            <person name="Takahashi Y."/>
            <person name="Watada M."/>
            <person name="Katoh T."/>
            <person name="Gotoh A."/>
            <person name="Gotoh Y."/>
            <person name="Taniguchi I."/>
            <person name="Nakamura K."/>
            <person name="Hayashi T."/>
            <person name="Katayama T."/>
            <person name="Uemura T."/>
            <person name="Hattori Y."/>
        </authorList>
    </citation>
    <scope>NUCLEOTIDE SEQUENCE [LARGE SCALE GENOMIC DNA]</scope>
    <source>
        <strain evidence="5 6">SB-73</strain>
    </source>
</reference>
<evidence type="ECO:0000256" key="4">
    <source>
        <dbReference type="RuleBase" id="RU364152"/>
    </source>
</evidence>
<dbReference type="Pfam" id="PF08612">
    <property type="entry name" value="Med20"/>
    <property type="match status" value="1"/>
</dbReference>
<protein>
    <recommendedName>
        <fullName evidence="4">Mediator of RNA polymerase II transcription subunit 20</fullName>
    </recommendedName>
    <alternativeName>
        <fullName evidence="4">Mediator complex subunit 20</fullName>
    </alternativeName>
</protein>
<dbReference type="GO" id="GO:0016592">
    <property type="term" value="C:mediator complex"/>
    <property type="evidence" value="ECO:0007669"/>
    <property type="project" value="InterPro"/>
</dbReference>
<dbReference type="InterPro" id="IPR013921">
    <property type="entry name" value="Mediator_Med20"/>
</dbReference>
<comment type="subcellular location">
    <subcellularLocation>
        <location evidence="1 4">Nucleus</location>
    </subcellularLocation>
</comment>
<dbReference type="Proteomes" id="UP001362899">
    <property type="component" value="Unassembled WGS sequence"/>
</dbReference>
<gene>
    <name evidence="4" type="primary">MED20</name>
    <name evidence="5" type="ORF">DASB73_002200</name>
</gene>
<comment type="subunit">
    <text evidence="4">Component of the Mediator complex.</text>
</comment>
<dbReference type="AlphaFoldDB" id="A0AAV5RDI2"/>
<evidence type="ECO:0000256" key="3">
    <source>
        <dbReference type="ARBA" id="ARBA00023242"/>
    </source>
</evidence>
<comment type="caution">
    <text evidence="5">The sequence shown here is derived from an EMBL/GenBank/DDBJ whole genome shotgun (WGS) entry which is preliminary data.</text>
</comment>
<evidence type="ECO:0000313" key="5">
    <source>
        <dbReference type="EMBL" id="GMM49262.1"/>
    </source>
</evidence>
<dbReference type="GO" id="GO:0006357">
    <property type="term" value="P:regulation of transcription by RNA polymerase II"/>
    <property type="evidence" value="ECO:0007669"/>
    <property type="project" value="InterPro"/>
</dbReference>
<organism evidence="5 6">
    <name type="scientific">Starmerella bacillaris</name>
    <name type="common">Yeast</name>
    <name type="synonym">Candida zemplinina</name>
    <dbReference type="NCBI Taxonomy" id="1247836"/>
    <lineage>
        <taxon>Eukaryota</taxon>
        <taxon>Fungi</taxon>
        <taxon>Dikarya</taxon>
        <taxon>Ascomycota</taxon>
        <taxon>Saccharomycotina</taxon>
        <taxon>Dipodascomycetes</taxon>
        <taxon>Dipodascales</taxon>
        <taxon>Trichomonascaceae</taxon>
        <taxon>Starmerella</taxon>
    </lineage>
</organism>
<accession>A0AAV5RDI2</accession>
<evidence type="ECO:0000256" key="1">
    <source>
        <dbReference type="ARBA" id="ARBA00004123"/>
    </source>
</evidence>
<sequence length="169" mass="19298">MSVLYIQSSITLITDIQDFLVNNDAKFKEVWNTELKLYRPLVSLPSKSLFTIFESSNPNRVYIVTDSGVTLAGTEMRPIIETRLKKTWMTRQTFRGRGYVYECEDNGLLRICNVTVQGGYKGLLIDADTNFPSTKRLLKELADKFGLGNVPEPVDGESERARLYEIVYK</sequence>
<evidence type="ECO:0000313" key="6">
    <source>
        <dbReference type="Proteomes" id="UP001362899"/>
    </source>
</evidence>